<dbReference type="EMBL" id="JH431633">
    <property type="status" value="NOT_ANNOTATED_CDS"/>
    <property type="molecule type" value="Genomic_DNA"/>
</dbReference>
<keyword evidence="2" id="KW-1185">Reference proteome</keyword>
<reference evidence="2" key="1">
    <citation type="submission" date="2011-05" db="EMBL/GenBank/DDBJ databases">
        <authorList>
            <person name="Richards S.R."/>
            <person name="Qu J."/>
            <person name="Jiang H."/>
            <person name="Jhangiani S.N."/>
            <person name="Agravi P."/>
            <person name="Goodspeed R."/>
            <person name="Gross S."/>
            <person name="Mandapat C."/>
            <person name="Jackson L."/>
            <person name="Mathew T."/>
            <person name="Pu L."/>
            <person name="Thornton R."/>
            <person name="Saada N."/>
            <person name="Wilczek-Boney K.B."/>
            <person name="Lee S."/>
            <person name="Kovar C."/>
            <person name="Wu Y."/>
            <person name="Scherer S.E."/>
            <person name="Worley K.C."/>
            <person name="Muzny D.M."/>
            <person name="Gibbs R."/>
        </authorList>
    </citation>
    <scope>NUCLEOTIDE SEQUENCE</scope>
    <source>
        <strain evidence="2">Brora</strain>
    </source>
</reference>
<evidence type="ECO:0000313" key="1">
    <source>
        <dbReference type="EnsemblMetazoa" id="SMAR013517-PA"/>
    </source>
</evidence>
<dbReference type="AlphaFoldDB" id="T1JI36"/>
<accession>T1JI36</accession>
<dbReference type="Proteomes" id="UP000014500">
    <property type="component" value="Unassembled WGS sequence"/>
</dbReference>
<proteinExistence type="predicted"/>
<name>T1JI36_STRMM</name>
<organism evidence="1 2">
    <name type="scientific">Strigamia maritima</name>
    <name type="common">European centipede</name>
    <name type="synonym">Geophilus maritimus</name>
    <dbReference type="NCBI Taxonomy" id="126957"/>
    <lineage>
        <taxon>Eukaryota</taxon>
        <taxon>Metazoa</taxon>
        <taxon>Ecdysozoa</taxon>
        <taxon>Arthropoda</taxon>
        <taxon>Myriapoda</taxon>
        <taxon>Chilopoda</taxon>
        <taxon>Pleurostigmophora</taxon>
        <taxon>Geophilomorpha</taxon>
        <taxon>Linotaeniidae</taxon>
        <taxon>Strigamia</taxon>
    </lineage>
</organism>
<protein>
    <submittedName>
        <fullName evidence="1">Uncharacterized protein</fullName>
    </submittedName>
</protein>
<sequence>MSSGYANNGGQGYGTYEAAEEEVMDEWAWEDEVVDAAVRKIHQAKSSNTGGVAVVKSGGCASPEGCRCVNLNDDPQKVFKLVLEAMRHINGGATLVEIHCYMRKHHRMPDDEHKLIQIMKNAINSGICSGCLRRGYYDGKGRCPATC</sequence>
<evidence type="ECO:0000313" key="2">
    <source>
        <dbReference type="Proteomes" id="UP000014500"/>
    </source>
</evidence>
<reference evidence="1" key="2">
    <citation type="submission" date="2015-02" db="UniProtKB">
        <authorList>
            <consortium name="EnsemblMetazoa"/>
        </authorList>
    </citation>
    <scope>IDENTIFICATION</scope>
</reference>
<dbReference type="HOGENOM" id="CLU_1770395_0_0_1"/>
<dbReference type="EnsemblMetazoa" id="SMAR013517-RA">
    <property type="protein sequence ID" value="SMAR013517-PA"/>
    <property type="gene ID" value="SMAR013517"/>
</dbReference>